<feature type="compositionally biased region" description="Basic and acidic residues" evidence="1">
    <location>
        <begin position="232"/>
        <end position="269"/>
    </location>
</feature>
<reference evidence="3" key="1">
    <citation type="submission" date="2023-03" db="UniProtKB">
        <authorList>
            <consortium name="WormBaseParasite"/>
        </authorList>
    </citation>
    <scope>IDENTIFICATION</scope>
</reference>
<feature type="region of interest" description="Disordered" evidence="1">
    <location>
        <begin position="176"/>
        <end position="403"/>
    </location>
</feature>
<accession>A0A9J2PFR9</accession>
<feature type="compositionally biased region" description="Polar residues" evidence="1">
    <location>
        <begin position="345"/>
        <end position="354"/>
    </location>
</feature>
<feature type="region of interest" description="Disordered" evidence="1">
    <location>
        <begin position="1"/>
        <end position="29"/>
    </location>
</feature>
<feature type="compositionally biased region" description="Basic residues" evidence="1">
    <location>
        <begin position="330"/>
        <end position="343"/>
    </location>
</feature>
<feature type="compositionally biased region" description="Basic residues" evidence="1">
    <location>
        <begin position="1"/>
        <end position="10"/>
    </location>
</feature>
<feature type="region of interest" description="Disordered" evidence="1">
    <location>
        <begin position="415"/>
        <end position="495"/>
    </location>
</feature>
<feature type="compositionally biased region" description="Basic and acidic residues" evidence="1">
    <location>
        <begin position="83"/>
        <end position="95"/>
    </location>
</feature>
<dbReference type="AlphaFoldDB" id="A0A9J2PFR9"/>
<feature type="compositionally biased region" description="Polar residues" evidence="1">
    <location>
        <begin position="468"/>
        <end position="477"/>
    </location>
</feature>
<feature type="compositionally biased region" description="Basic and acidic residues" evidence="1">
    <location>
        <begin position="436"/>
        <end position="459"/>
    </location>
</feature>
<evidence type="ECO:0000313" key="2">
    <source>
        <dbReference type="Proteomes" id="UP000036681"/>
    </source>
</evidence>
<dbReference type="Proteomes" id="UP000036681">
    <property type="component" value="Unplaced"/>
</dbReference>
<feature type="compositionally biased region" description="Basic and acidic residues" evidence="1">
    <location>
        <begin position="415"/>
        <end position="427"/>
    </location>
</feature>
<feature type="compositionally biased region" description="Polar residues" evidence="1">
    <location>
        <begin position="363"/>
        <end position="375"/>
    </location>
</feature>
<feature type="compositionally biased region" description="Basic and acidic residues" evidence="1">
    <location>
        <begin position="275"/>
        <end position="291"/>
    </location>
</feature>
<sequence length="526" mass="58839">MHLILRRHHSSVTSTIETAGSTSRRHDHGRSIGKEMVLLESAAIMLVSITLQLTAYATVIASLAQCKPKGASAKKELKSLKETELKKNASPEECLKPNPIEADFKSPKAKDTGEHKSKNQQVEKTKKDAEADEDEEGQIVEDIRPKRIARNAKEVSYFTEMLCLTAEPAGTMFIGKEMRGKGDYPTMDDVLSDWDSAKDGKKGTSKANDDQETRTNLEDADDERASKSTMDQTKKPEGPLEEPVEKNNDEIPIAKEMTAEKSLTEKDTQVDDEGKDTQRTEGRGGKCEMKSPKRLPKNAKEKCEPKVVVKQKDSPDELEVCVTQVSPTGKRSHRSLRSTKRKASSIGNALQKSEQQSKKRNKTSFSILECATQQTRRSRREGNEEKRSLNEWRNKVVDTAPMDFQRELLVTAIEKTNEKSINDDSRKGVNSRTSRSKIESSERDGSARDNKEDENKEASKEDEETPKQSENILSACNSERRKNPLHISPGSDRYIRTGQTALGKMADQEIKPAKDDITQVAENGDF</sequence>
<dbReference type="WBParaSite" id="ALUE_0000831801-mRNA-1">
    <property type="protein sequence ID" value="ALUE_0000831801-mRNA-1"/>
    <property type="gene ID" value="ALUE_0000831801"/>
</dbReference>
<feature type="compositionally biased region" description="Basic and acidic residues" evidence="1">
    <location>
        <begin position="380"/>
        <end position="396"/>
    </location>
</feature>
<evidence type="ECO:0000256" key="1">
    <source>
        <dbReference type="SAM" id="MobiDB-lite"/>
    </source>
</evidence>
<feature type="region of interest" description="Disordered" evidence="1">
    <location>
        <begin position="83"/>
        <end position="139"/>
    </location>
</feature>
<feature type="compositionally biased region" description="Basic and acidic residues" evidence="1">
    <location>
        <begin position="102"/>
        <end position="129"/>
    </location>
</feature>
<feature type="compositionally biased region" description="Basic and acidic residues" evidence="1">
    <location>
        <begin position="298"/>
        <end position="315"/>
    </location>
</feature>
<feature type="compositionally biased region" description="Basic and acidic residues" evidence="1">
    <location>
        <begin position="195"/>
        <end position="217"/>
    </location>
</feature>
<proteinExistence type="predicted"/>
<evidence type="ECO:0000313" key="3">
    <source>
        <dbReference type="WBParaSite" id="ALUE_0000831801-mRNA-1"/>
    </source>
</evidence>
<feature type="compositionally biased region" description="Polar residues" evidence="1">
    <location>
        <begin position="11"/>
        <end position="22"/>
    </location>
</feature>
<keyword evidence="2" id="KW-1185">Reference proteome</keyword>
<protein>
    <submittedName>
        <fullName evidence="3">Uncharacterized protein</fullName>
    </submittedName>
</protein>
<organism evidence="2 3">
    <name type="scientific">Ascaris lumbricoides</name>
    <name type="common">Giant roundworm</name>
    <dbReference type="NCBI Taxonomy" id="6252"/>
    <lineage>
        <taxon>Eukaryota</taxon>
        <taxon>Metazoa</taxon>
        <taxon>Ecdysozoa</taxon>
        <taxon>Nematoda</taxon>
        <taxon>Chromadorea</taxon>
        <taxon>Rhabditida</taxon>
        <taxon>Spirurina</taxon>
        <taxon>Ascaridomorpha</taxon>
        <taxon>Ascaridoidea</taxon>
        <taxon>Ascarididae</taxon>
        <taxon>Ascaris</taxon>
    </lineage>
</organism>
<name>A0A9J2PFR9_ASCLU</name>
<feature type="compositionally biased region" description="Acidic residues" evidence="1">
    <location>
        <begin position="130"/>
        <end position="139"/>
    </location>
</feature>